<dbReference type="PANTHER" id="PTHR30006">
    <property type="entry name" value="THIAMINE-BINDING PERIPLASMIC PROTEIN-RELATED"/>
    <property type="match status" value="1"/>
</dbReference>
<dbReference type="Proteomes" id="UP000191988">
    <property type="component" value="Unassembled WGS sequence"/>
</dbReference>
<dbReference type="SUPFAM" id="SSF53850">
    <property type="entry name" value="Periplasmic binding protein-like II"/>
    <property type="match status" value="1"/>
</dbReference>
<dbReference type="RefSeq" id="WP_046800481.1">
    <property type="nucleotide sequence ID" value="NZ_LT009724.1"/>
</dbReference>
<accession>A0A1S7QSS8</accession>
<evidence type="ECO:0000256" key="1">
    <source>
        <dbReference type="ARBA" id="ARBA00022729"/>
    </source>
</evidence>
<feature type="signal peptide" evidence="2">
    <location>
        <begin position="1"/>
        <end position="20"/>
    </location>
</feature>
<dbReference type="AlphaFoldDB" id="A0A1S7QSS8"/>
<feature type="chain" id="PRO_5010556429" evidence="2">
    <location>
        <begin position="21"/>
        <end position="366"/>
    </location>
</feature>
<gene>
    <name evidence="3" type="ORF">AGR3A_Lc10022</name>
</gene>
<dbReference type="STRING" id="1183432.AGR3A_Lc10022"/>
<organism evidence="3 4">
    <name type="scientific">Agrobacterium tomkonis CFBP 6623</name>
    <dbReference type="NCBI Taxonomy" id="1183432"/>
    <lineage>
        <taxon>Bacteria</taxon>
        <taxon>Pseudomonadati</taxon>
        <taxon>Pseudomonadota</taxon>
        <taxon>Alphaproteobacteria</taxon>
        <taxon>Hyphomicrobiales</taxon>
        <taxon>Rhizobiaceae</taxon>
        <taxon>Rhizobium/Agrobacterium group</taxon>
        <taxon>Agrobacterium</taxon>
        <taxon>Agrobacterium tumefaciens complex</taxon>
    </lineage>
</organism>
<sequence>MKKLFLAILFSALATGSALPQPTEGTSTYFPAPAEETGRLVINGATDTSALKPLLLDFQQVEPNIAIDYTDFVTNDLYREADAACREEKDFGDLLMSSSVDQMVKLANDGCALSHVSTETRAVENHANSWRDEVYGFTFEPSVIVYNSDYVPPQDVPHTRAELADLLRRKQEFYRGHVATYDLRQSGVGYLLAFLDAEQNSTAYGRLLESMSRVDTQLRCCNNSVLADISNQKIYIGYNVIGSYAYAATLRDPKLKIVLPRDYTLVLSRAALIPQKARQAALAGRFIDYLLSERGRRIAREKSFFFSQDGTMPTGVDGPPSLIESGVGRLIRIGPALLATQDAAQRKRFIDDWTDVMTSGNNSGAN</sequence>
<evidence type="ECO:0000313" key="4">
    <source>
        <dbReference type="Proteomes" id="UP000191988"/>
    </source>
</evidence>
<reference evidence="4" key="1">
    <citation type="submission" date="2016-01" db="EMBL/GenBank/DDBJ databases">
        <authorList>
            <person name="Regsiter A."/>
            <person name="william w."/>
        </authorList>
    </citation>
    <scope>NUCLEOTIDE SEQUENCE [LARGE SCALE GENOMIC DNA]</scope>
    <source>
        <strain evidence="4">CFBP 6623</strain>
    </source>
</reference>
<protein>
    <submittedName>
        <fullName evidence="3">Extracellular solute-binding protein family 1</fullName>
    </submittedName>
</protein>
<proteinExistence type="predicted"/>
<evidence type="ECO:0000313" key="3">
    <source>
        <dbReference type="EMBL" id="CUX41636.1"/>
    </source>
</evidence>
<evidence type="ECO:0000256" key="2">
    <source>
        <dbReference type="SAM" id="SignalP"/>
    </source>
</evidence>
<dbReference type="Gene3D" id="3.40.190.10">
    <property type="entry name" value="Periplasmic binding protein-like II"/>
    <property type="match status" value="2"/>
</dbReference>
<keyword evidence="4" id="KW-1185">Reference proteome</keyword>
<dbReference type="EMBL" id="FBWK01000045">
    <property type="protein sequence ID" value="CUX41636.1"/>
    <property type="molecule type" value="Genomic_DNA"/>
</dbReference>
<dbReference type="PANTHER" id="PTHR30006:SF25">
    <property type="entry name" value="PHOSPHOGLYCERATE TRANSPORT REGULATORY PROTEIN PGTC"/>
    <property type="match status" value="1"/>
</dbReference>
<dbReference type="Pfam" id="PF13343">
    <property type="entry name" value="SBP_bac_6"/>
    <property type="match status" value="1"/>
</dbReference>
<keyword evidence="1 2" id="KW-0732">Signal</keyword>
<name>A0A1S7QSS8_9HYPH</name>
<dbReference type="GO" id="GO:0030288">
    <property type="term" value="C:outer membrane-bounded periplasmic space"/>
    <property type="evidence" value="ECO:0007669"/>
    <property type="project" value="TreeGrafter"/>
</dbReference>